<dbReference type="EMBL" id="JABEXW010000500">
    <property type="protein sequence ID" value="KAF4963042.1"/>
    <property type="molecule type" value="Genomic_DNA"/>
</dbReference>
<gene>
    <name evidence="2" type="ORF">FSARC_8915</name>
</gene>
<dbReference type="InterPro" id="IPR011333">
    <property type="entry name" value="SKP1/BTB/POZ_sf"/>
</dbReference>
<name>A0A8H4TSA0_9HYPO</name>
<comment type="caution">
    <text evidence="2">The sequence shown here is derived from an EMBL/GenBank/DDBJ whole genome shotgun (WGS) entry which is preliminary data.</text>
</comment>
<protein>
    <recommendedName>
        <fullName evidence="4">BTB domain-containing protein</fullName>
    </recommendedName>
</protein>
<dbReference type="OrthoDB" id="9997739at2759"/>
<evidence type="ECO:0000256" key="1">
    <source>
        <dbReference type="SAM" id="MobiDB-lite"/>
    </source>
</evidence>
<reference evidence="2" key="1">
    <citation type="journal article" date="2020" name="BMC Genomics">
        <title>Correction to: Identification and distribution of gene clusters required for synthesis of sphingolipid metabolism inhibitors in diverse species of the filamentous fungus Fusarium.</title>
        <authorList>
            <person name="Kim H.S."/>
            <person name="Lohmar J.M."/>
            <person name="Busman M."/>
            <person name="Brown D.W."/>
            <person name="Naumann T.A."/>
            <person name="Divon H.H."/>
            <person name="Lysoe E."/>
            <person name="Uhlig S."/>
            <person name="Proctor R.H."/>
        </authorList>
    </citation>
    <scope>NUCLEOTIDE SEQUENCE</scope>
    <source>
        <strain evidence="2">NRRL 20472</strain>
    </source>
</reference>
<dbReference type="SUPFAM" id="SSF54695">
    <property type="entry name" value="POZ domain"/>
    <property type="match status" value="1"/>
</dbReference>
<evidence type="ECO:0000313" key="3">
    <source>
        <dbReference type="Proteomes" id="UP000622797"/>
    </source>
</evidence>
<keyword evidence="3" id="KW-1185">Reference proteome</keyword>
<evidence type="ECO:0008006" key="4">
    <source>
        <dbReference type="Google" id="ProtNLM"/>
    </source>
</evidence>
<reference evidence="2" key="2">
    <citation type="submission" date="2020-05" db="EMBL/GenBank/DDBJ databases">
        <authorList>
            <person name="Kim H.-S."/>
            <person name="Proctor R.H."/>
            <person name="Brown D.W."/>
        </authorList>
    </citation>
    <scope>NUCLEOTIDE SEQUENCE</scope>
    <source>
        <strain evidence="2">NRRL 20472</strain>
    </source>
</reference>
<feature type="compositionally biased region" description="Basic and acidic residues" evidence="1">
    <location>
        <begin position="92"/>
        <end position="111"/>
    </location>
</feature>
<evidence type="ECO:0000313" key="2">
    <source>
        <dbReference type="EMBL" id="KAF4963042.1"/>
    </source>
</evidence>
<dbReference type="Proteomes" id="UP000622797">
    <property type="component" value="Unassembled WGS sequence"/>
</dbReference>
<dbReference type="PANTHER" id="PTHR47843">
    <property type="entry name" value="BTB DOMAIN-CONTAINING PROTEIN-RELATED"/>
    <property type="match status" value="1"/>
</dbReference>
<organism evidence="2 3">
    <name type="scientific">Fusarium sarcochroum</name>
    <dbReference type="NCBI Taxonomy" id="1208366"/>
    <lineage>
        <taxon>Eukaryota</taxon>
        <taxon>Fungi</taxon>
        <taxon>Dikarya</taxon>
        <taxon>Ascomycota</taxon>
        <taxon>Pezizomycotina</taxon>
        <taxon>Sordariomycetes</taxon>
        <taxon>Hypocreomycetidae</taxon>
        <taxon>Hypocreales</taxon>
        <taxon>Nectriaceae</taxon>
        <taxon>Fusarium</taxon>
        <taxon>Fusarium lateritium species complex</taxon>
    </lineage>
</organism>
<accession>A0A8H4TSA0</accession>
<dbReference type="Gene3D" id="3.30.710.10">
    <property type="entry name" value="Potassium Channel Kv1.1, Chain A"/>
    <property type="match status" value="1"/>
</dbReference>
<proteinExistence type="predicted"/>
<dbReference type="AlphaFoldDB" id="A0A8H4TSA0"/>
<sequence>MNRVSKKTIATSKPFTFIVGPDQTEYTIHSKLVQHQSPALAALVNGGFKESSEFCVKWDDVDEMTFNSFWQFVYTDDYDTPVSIPASSEVGSEEKRDMPDDDADAGKKTPEEDPSIPSLVETLKQVLKTLDEPSEKPEGGKMEKKSEKNTAREILLWHVFFASWSFTWDDLEVNHALLERSNSLVHHARVFILADRYGVKRLMGISLSKLHDELATEVVLSEKDMERVVELIRFTFEKPVPEKLRELVIRYTVCVVEELWQHEEFQELVEDNGALSKALVGIMLLRLD</sequence>
<feature type="region of interest" description="Disordered" evidence="1">
    <location>
        <begin position="84"/>
        <end position="116"/>
    </location>
</feature>
<dbReference type="PANTHER" id="PTHR47843:SF2">
    <property type="entry name" value="BTB DOMAIN-CONTAINING PROTEIN"/>
    <property type="match status" value="1"/>
</dbReference>